<dbReference type="PATRIC" id="fig|104336.4.peg.571"/>
<evidence type="ECO:0000256" key="2">
    <source>
        <dbReference type="SAM" id="Phobius"/>
    </source>
</evidence>
<feature type="compositionally biased region" description="Low complexity" evidence="1">
    <location>
        <begin position="92"/>
        <end position="110"/>
    </location>
</feature>
<evidence type="ECO:0000313" key="3">
    <source>
        <dbReference type="EMBL" id="KJL25091.1"/>
    </source>
</evidence>
<feature type="region of interest" description="Disordered" evidence="1">
    <location>
        <begin position="81"/>
        <end position="117"/>
    </location>
</feature>
<evidence type="ECO:0000313" key="4">
    <source>
        <dbReference type="Proteomes" id="UP000033572"/>
    </source>
</evidence>
<organism evidence="3 4">
    <name type="scientific">Microbacterium foliorum</name>
    <dbReference type="NCBI Taxonomy" id="104336"/>
    <lineage>
        <taxon>Bacteria</taxon>
        <taxon>Bacillati</taxon>
        <taxon>Actinomycetota</taxon>
        <taxon>Actinomycetes</taxon>
        <taxon>Micrococcales</taxon>
        <taxon>Microbacteriaceae</taxon>
        <taxon>Microbacterium</taxon>
    </lineage>
</organism>
<dbReference type="KEGG" id="mfol:DXT68_15870"/>
<accession>A0A0F0L0K1</accession>
<protein>
    <submittedName>
        <fullName evidence="3">Uncharacterized protein</fullName>
    </submittedName>
</protein>
<name>A0A0F0L0K1_9MICO</name>
<sequence>MSARLDADSERELRELRARAYGPRADIATDPIALRRLEQLEASRAAIPDSGVVSVDARSASVIADGRVEDRAGDELLDRLGDDSLWDDDPDAASASAAGAADAAVGPGPAEHGAGRPARLGRKHRVLWVASVVASAAVAALVTFAVTSLQTVSTSSGAPQVDTLRLTPEGAIPPSWFGAGSDVASAEFAGLTIFETPGWTSESGDRVSDNRCLSVARTSDLPEEGEDEGDSYVGGPIYGTCGVASFPTALAVPFSDELPDELMERYPSGVAIQFVLDGDRVGVFVDSSDD</sequence>
<dbReference type="AlphaFoldDB" id="A0A0F0L0K1"/>
<reference evidence="3 4" key="1">
    <citation type="submission" date="2015-02" db="EMBL/GenBank/DDBJ databases">
        <title>Draft genome sequences of ten Microbacterium spp. with emphasis on heavy metal contaminated environments.</title>
        <authorList>
            <person name="Corretto E."/>
        </authorList>
    </citation>
    <scope>NUCLEOTIDE SEQUENCE [LARGE SCALE GENOMIC DNA]</scope>
    <source>
        <strain evidence="3 4">DSM 12966</strain>
    </source>
</reference>
<dbReference type="GeneID" id="94445870"/>
<keyword evidence="2" id="KW-0472">Membrane</keyword>
<keyword evidence="2" id="KW-0812">Transmembrane</keyword>
<dbReference type="Proteomes" id="UP000033572">
    <property type="component" value="Unassembled WGS sequence"/>
</dbReference>
<dbReference type="EMBL" id="JYIU01000029">
    <property type="protein sequence ID" value="KJL25091.1"/>
    <property type="molecule type" value="Genomic_DNA"/>
</dbReference>
<feature type="transmembrane region" description="Helical" evidence="2">
    <location>
        <begin position="126"/>
        <end position="146"/>
    </location>
</feature>
<evidence type="ECO:0000256" key="1">
    <source>
        <dbReference type="SAM" id="MobiDB-lite"/>
    </source>
</evidence>
<proteinExistence type="predicted"/>
<keyword evidence="2" id="KW-1133">Transmembrane helix</keyword>
<comment type="caution">
    <text evidence="3">The sequence shown here is derived from an EMBL/GenBank/DDBJ whole genome shotgun (WGS) entry which is preliminary data.</text>
</comment>
<gene>
    <name evidence="3" type="ORF">RN50_00549</name>
</gene>
<keyword evidence="4" id="KW-1185">Reference proteome</keyword>
<dbReference type="RefSeq" id="WP_045252976.1">
    <property type="nucleotide sequence ID" value="NZ_CP031425.1"/>
</dbReference>